<evidence type="ECO:0000313" key="2">
    <source>
        <dbReference type="EMBL" id="QIG80014.1"/>
    </source>
</evidence>
<dbReference type="RefSeq" id="WP_165327018.1">
    <property type="nucleotide sequence ID" value="NZ_CP049109.1"/>
</dbReference>
<gene>
    <name evidence="2" type="ORF">G5C33_09640</name>
</gene>
<dbReference type="Pfam" id="PF06094">
    <property type="entry name" value="GGACT"/>
    <property type="match status" value="1"/>
</dbReference>
<dbReference type="CDD" id="cd06661">
    <property type="entry name" value="GGCT_like"/>
    <property type="match status" value="1"/>
</dbReference>
<dbReference type="InterPro" id="IPR009288">
    <property type="entry name" value="AIG2-like_dom"/>
</dbReference>
<feature type="domain" description="Gamma-glutamylcyclotransferase AIG2-like" evidence="1">
    <location>
        <begin position="4"/>
        <end position="120"/>
    </location>
</feature>
<dbReference type="GO" id="GO:0016740">
    <property type="term" value="F:transferase activity"/>
    <property type="evidence" value="ECO:0007669"/>
    <property type="project" value="UniProtKB-KW"/>
</dbReference>
<dbReference type="Gene3D" id="3.10.490.10">
    <property type="entry name" value="Gamma-glutamyl cyclotransferase-like"/>
    <property type="match status" value="1"/>
</dbReference>
<evidence type="ECO:0000313" key="3">
    <source>
        <dbReference type="Proteomes" id="UP000501568"/>
    </source>
</evidence>
<organism evidence="2 3">
    <name type="scientific">Stakelama tenebrarum</name>
    <dbReference type="NCBI Taxonomy" id="2711215"/>
    <lineage>
        <taxon>Bacteria</taxon>
        <taxon>Pseudomonadati</taxon>
        <taxon>Pseudomonadota</taxon>
        <taxon>Alphaproteobacteria</taxon>
        <taxon>Sphingomonadales</taxon>
        <taxon>Sphingomonadaceae</taxon>
        <taxon>Stakelama</taxon>
    </lineage>
</organism>
<keyword evidence="2" id="KW-0808">Transferase</keyword>
<proteinExistence type="predicted"/>
<dbReference type="InterPro" id="IPR036568">
    <property type="entry name" value="GGCT-like_sf"/>
</dbReference>
<evidence type="ECO:0000259" key="1">
    <source>
        <dbReference type="Pfam" id="PF06094"/>
    </source>
</evidence>
<keyword evidence="3" id="KW-1185">Reference proteome</keyword>
<dbReference type="SUPFAM" id="SSF110857">
    <property type="entry name" value="Gamma-glutamyl cyclotransferase-like"/>
    <property type="match status" value="1"/>
</dbReference>
<protein>
    <submittedName>
        <fullName evidence="2">Gamma-glutamylcyclotransferase</fullName>
    </submittedName>
</protein>
<dbReference type="Proteomes" id="UP000501568">
    <property type="component" value="Chromosome"/>
</dbReference>
<dbReference type="AlphaFoldDB" id="A0A6G6Y4Y6"/>
<dbReference type="InterPro" id="IPR013024">
    <property type="entry name" value="GGCT-like"/>
</dbReference>
<sequence length="124" mass="13941">MERFFFYGTLQRGGGNWRALGIARRARFLGTDRVAGRLFDLGPYPAALLGPPGTIRGELFEAVDPGLIADLDALEGYDPRHPERSEYLRRRVTTRNGTACWAYHYRALPRHARAMPAGVWPAAR</sequence>
<name>A0A6G6Y4Y6_9SPHN</name>
<dbReference type="EMBL" id="CP049109">
    <property type="protein sequence ID" value="QIG80014.1"/>
    <property type="molecule type" value="Genomic_DNA"/>
</dbReference>
<accession>A0A6G6Y4Y6</accession>
<reference evidence="2 3" key="1">
    <citation type="submission" date="2020-02" db="EMBL/GenBank/DDBJ databases">
        <authorList>
            <person name="Zheng R.K."/>
            <person name="Sun C.M."/>
        </authorList>
    </citation>
    <scope>NUCLEOTIDE SEQUENCE [LARGE SCALE GENOMIC DNA]</scope>
    <source>
        <strain evidence="3">zrk23</strain>
    </source>
</reference>
<dbReference type="KEGG" id="spzr:G5C33_09640"/>